<dbReference type="CDD" id="cd01833">
    <property type="entry name" value="XynB_like"/>
    <property type="match status" value="1"/>
</dbReference>
<dbReference type="InterPro" id="IPR036514">
    <property type="entry name" value="SGNH_hydro_sf"/>
</dbReference>
<evidence type="ECO:0000313" key="3">
    <source>
        <dbReference type="Proteomes" id="UP000078397"/>
    </source>
</evidence>
<sequence length="272" mass="30619">MPPTCTHNSRHQSIMNLRHNPMRFMRNPLQGSTPTIHSQTLRCQNCHLRKISNATRTHQTKHQRPRLRLMPLGGSITYGSKSSDGNGYRKPLYDLLLADGYDVEMLGSRRAGTMAQNSNEGWRGFRIDQIEGKVVRSVAKHLPDVITFNAGSNDCRQQYEIDAAGQRIRKLLEALWDASPRSTIILSTLVRSAQEDAERAVVRVNEQILELSKELVASRRRLVLVNMHVAALGLGDLADGTHPNDGGYLKMGRIWYDGIKEAESEGLLELRE</sequence>
<name>A0A179F585_METCM</name>
<evidence type="ECO:0000313" key="2">
    <source>
        <dbReference type="EMBL" id="OAQ60587.1"/>
    </source>
</evidence>
<dbReference type="EMBL" id="LSBJ02000008">
    <property type="protein sequence ID" value="OAQ60587.1"/>
    <property type="molecule type" value="Genomic_DNA"/>
</dbReference>
<dbReference type="GeneID" id="28849696"/>
<dbReference type="PANTHER" id="PTHR30383">
    <property type="entry name" value="THIOESTERASE 1/PROTEASE 1/LYSOPHOSPHOLIPASE L1"/>
    <property type="match status" value="1"/>
</dbReference>
<reference evidence="2 3" key="1">
    <citation type="journal article" date="2016" name="PLoS Pathog.">
        <title>Biosynthesis of antibiotic leucinostatins in bio-control fungus Purpureocillium lilacinum and their inhibition on phytophthora revealed by genome mining.</title>
        <authorList>
            <person name="Wang G."/>
            <person name="Liu Z."/>
            <person name="Lin R."/>
            <person name="Li E."/>
            <person name="Mao Z."/>
            <person name="Ling J."/>
            <person name="Yang Y."/>
            <person name="Yin W.B."/>
            <person name="Xie B."/>
        </authorList>
    </citation>
    <scope>NUCLEOTIDE SEQUENCE [LARGE SCALE GENOMIC DNA]</scope>
    <source>
        <strain evidence="2">170</strain>
    </source>
</reference>
<comment type="caution">
    <text evidence="2">The sequence shown here is derived from an EMBL/GenBank/DDBJ whole genome shotgun (WGS) entry which is preliminary data.</text>
</comment>
<protein>
    <submittedName>
        <fullName evidence="2">Transposase</fullName>
    </submittedName>
</protein>
<dbReference type="PANTHER" id="PTHR30383:SF31">
    <property type="entry name" value="SGNH HYDROLASE-TYPE ESTERASE DOMAIN-CONTAINING PROTEIN-RELATED"/>
    <property type="match status" value="1"/>
</dbReference>
<dbReference type="STRING" id="1380566.A0A179F585"/>
<feature type="domain" description="SGNH hydrolase-type esterase" evidence="1">
    <location>
        <begin position="72"/>
        <end position="248"/>
    </location>
</feature>
<dbReference type="Gene3D" id="3.40.50.1110">
    <property type="entry name" value="SGNH hydrolase"/>
    <property type="match status" value="1"/>
</dbReference>
<gene>
    <name evidence="2" type="ORF">VFPPC_06710</name>
</gene>
<evidence type="ECO:0000259" key="1">
    <source>
        <dbReference type="Pfam" id="PF13472"/>
    </source>
</evidence>
<dbReference type="AlphaFoldDB" id="A0A179F585"/>
<dbReference type="Proteomes" id="UP000078397">
    <property type="component" value="Unassembled WGS sequence"/>
</dbReference>
<organism evidence="2 3">
    <name type="scientific">Pochonia chlamydosporia 170</name>
    <dbReference type="NCBI Taxonomy" id="1380566"/>
    <lineage>
        <taxon>Eukaryota</taxon>
        <taxon>Fungi</taxon>
        <taxon>Dikarya</taxon>
        <taxon>Ascomycota</taxon>
        <taxon>Pezizomycotina</taxon>
        <taxon>Sordariomycetes</taxon>
        <taxon>Hypocreomycetidae</taxon>
        <taxon>Hypocreales</taxon>
        <taxon>Clavicipitaceae</taxon>
        <taxon>Pochonia</taxon>
    </lineage>
</organism>
<dbReference type="RefSeq" id="XP_018138465.1">
    <property type="nucleotide sequence ID" value="XM_018285702.1"/>
</dbReference>
<keyword evidence="3" id="KW-1185">Reference proteome</keyword>
<dbReference type="Pfam" id="PF13472">
    <property type="entry name" value="Lipase_GDSL_2"/>
    <property type="match status" value="1"/>
</dbReference>
<dbReference type="InterPro" id="IPR051532">
    <property type="entry name" value="Ester_Hydrolysis_Enzymes"/>
</dbReference>
<dbReference type="KEGG" id="pchm:VFPPC_06710"/>
<proteinExistence type="predicted"/>
<dbReference type="OrthoDB" id="6123at2759"/>
<dbReference type="SUPFAM" id="SSF52266">
    <property type="entry name" value="SGNH hydrolase"/>
    <property type="match status" value="1"/>
</dbReference>
<dbReference type="InterPro" id="IPR013830">
    <property type="entry name" value="SGNH_hydro"/>
</dbReference>
<dbReference type="GO" id="GO:0004622">
    <property type="term" value="F:phosphatidylcholine lysophospholipase activity"/>
    <property type="evidence" value="ECO:0007669"/>
    <property type="project" value="TreeGrafter"/>
</dbReference>
<accession>A0A179F585</accession>